<evidence type="ECO:0000256" key="4">
    <source>
        <dbReference type="ARBA" id="ARBA00022833"/>
    </source>
</evidence>
<dbReference type="OrthoDB" id="9802248at2"/>
<dbReference type="Gene3D" id="3.60.15.10">
    <property type="entry name" value="Ribonuclease Z/Hydroxyacylglutathione hydrolase-like"/>
    <property type="match status" value="1"/>
</dbReference>
<feature type="domain" description="Metallo-beta-lactamase" evidence="5">
    <location>
        <begin position="12"/>
        <end position="183"/>
    </location>
</feature>
<proteinExistence type="predicted"/>
<gene>
    <name evidence="6" type="ORF">BEN51_03415</name>
</gene>
<evidence type="ECO:0000313" key="6">
    <source>
        <dbReference type="EMBL" id="ASW42558.1"/>
    </source>
</evidence>
<dbReference type="KEGG" id="cia:BEN51_03415"/>
<protein>
    <submittedName>
        <fullName evidence="6">MBL fold metallo-hydrolase</fullName>
    </submittedName>
</protein>
<dbReference type="Pfam" id="PF00753">
    <property type="entry name" value="Lactamase_B"/>
    <property type="match status" value="1"/>
</dbReference>
<dbReference type="PANTHER" id="PTHR46233">
    <property type="entry name" value="HYDROXYACYLGLUTATHIONE HYDROLASE GLOC"/>
    <property type="match status" value="1"/>
</dbReference>
<keyword evidence="4" id="KW-0862">Zinc</keyword>
<dbReference type="RefSeq" id="WP_119864697.1">
    <property type="nucleotide sequence ID" value="NZ_CP016786.1"/>
</dbReference>
<dbReference type="CDD" id="cd06262">
    <property type="entry name" value="metallo-hydrolase-like_MBL-fold"/>
    <property type="match status" value="1"/>
</dbReference>
<keyword evidence="2" id="KW-0479">Metal-binding</keyword>
<dbReference type="InterPro" id="IPR036866">
    <property type="entry name" value="RibonucZ/Hydroxyglut_hydro"/>
</dbReference>
<name>A0A343JAK0_9CLOT</name>
<dbReference type="InterPro" id="IPR051453">
    <property type="entry name" value="MBL_Glyoxalase_II"/>
</dbReference>
<dbReference type="GO" id="GO:0016787">
    <property type="term" value="F:hydrolase activity"/>
    <property type="evidence" value="ECO:0007669"/>
    <property type="project" value="UniProtKB-KW"/>
</dbReference>
<dbReference type="EMBL" id="CP016786">
    <property type="protein sequence ID" value="ASW42558.1"/>
    <property type="molecule type" value="Genomic_DNA"/>
</dbReference>
<keyword evidence="3 6" id="KW-0378">Hydrolase</keyword>
<dbReference type="SMART" id="SM00849">
    <property type="entry name" value="Lactamase_B"/>
    <property type="match status" value="1"/>
</dbReference>
<organism evidence="6 7">
    <name type="scientific">Clostridium isatidis</name>
    <dbReference type="NCBI Taxonomy" id="182773"/>
    <lineage>
        <taxon>Bacteria</taxon>
        <taxon>Bacillati</taxon>
        <taxon>Bacillota</taxon>
        <taxon>Clostridia</taxon>
        <taxon>Eubacteriales</taxon>
        <taxon>Clostridiaceae</taxon>
        <taxon>Clostridium</taxon>
    </lineage>
</organism>
<reference evidence="6 7" key="1">
    <citation type="submission" date="2016-08" db="EMBL/GenBank/DDBJ databases">
        <title>Complete Genome Sequence Of The Indigo Reducing Clostridium isatidis DSM15098.</title>
        <authorList>
            <person name="Little G.T."/>
            <person name="Minton N.P."/>
        </authorList>
    </citation>
    <scope>NUCLEOTIDE SEQUENCE [LARGE SCALE GENOMIC DNA]</scope>
    <source>
        <strain evidence="6 7">DSM 15098</strain>
    </source>
</reference>
<evidence type="ECO:0000313" key="7">
    <source>
        <dbReference type="Proteomes" id="UP000264883"/>
    </source>
</evidence>
<comment type="cofactor">
    <cofactor evidence="1">
        <name>Zn(2+)</name>
        <dbReference type="ChEBI" id="CHEBI:29105"/>
    </cofactor>
</comment>
<sequence length="200" mass="22158">MKVETLTVGRMEENCYLIIDENTNKAALIDPGAGADYIAEKIEDYGVDLEAILLTHCHFDHNGAVDALKAKFDAEVYLNEAEAEYMNMDTSGLFTKLECKYKYVTEGENVTVGTLNFKPIFTPGHTVGGTCYLVEDKLFSGDTLFKGSIGRTDFPGGSFHDLINNIKNKLMILDNNVDVYPGHGDKSTILEERNNNPFLA</sequence>
<dbReference type="InterPro" id="IPR001279">
    <property type="entry name" value="Metallo-B-lactamas"/>
</dbReference>
<dbReference type="Proteomes" id="UP000264883">
    <property type="component" value="Chromosome"/>
</dbReference>
<dbReference type="GO" id="GO:0046872">
    <property type="term" value="F:metal ion binding"/>
    <property type="evidence" value="ECO:0007669"/>
    <property type="project" value="UniProtKB-KW"/>
</dbReference>
<dbReference type="SUPFAM" id="SSF56281">
    <property type="entry name" value="Metallo-hydrolase/oxidoreductase"/>
    <property type="match status" value="1"/>
</dbReference>
<dbReference type="AlphaFoldDB" id="A0A343JAK0"/>
<dbReference type="PANTHER" id="PTHR46233:SF3">
    <property type="entry name" value="HYDROXYACYLGLUTATHIONE HYDROLASE GLOC"/>
    <property type="match status" value="1"/>
</dbReference>
<evidence type="ECO:0000256" key="2">
    <source>
        <dbReference type="ARBA" id="ARBA00022723"/>
    </source>
</evidence>
<evidence type="ECO:0000259" key="5">
    <source>
        <dbReference type="SMART" id="SM00849"/>
    </source>
</evidence>
<keyword evidence="7" id="KW-1185">Reference proteome</keyword>
<evidence type="ECO:0000256" key="1">
    <source>
        <dbReference type="ARBA" id="ARBA00001947"/>
    </source>
</evidence>
<accession>A0A343JAK0</accession>
<evidence type="ECO:0000256" key="3">
    <source>
        <dbReference type="ARBA" id="ARBA00022801"/>
    </source>
</evidence>